<dbReference type="NCBIfam" id="NF008277">
    <property type="entry name" value="PRK11055.1"/>
    <property type="match status" value="1"/>
</dbReference>
<keyword evidence="6 8" id="KW-0413">Isomerase</keyword>
<evidence type="ECO:0000313" key="12">
    <source>
        <dbReference type="EMBL" id="GGE25959.1"/>
    </source>
</evidence>
<evidence type="ECO:0000256" key="8">
    <source>
        <dbReference type="PIRNR" id="PIRNR005096"/>
    </source>
</evidence>
<dbReference type="PANTHER" id="PTHR10091:SF0">
    <property type="entry name" value="GALACTOSE MUTAROTASE"/>
    <property type="match status" value="1"/>
</dbReference>
<dbReference type="InterPro" id="IPR014718">
    <property type="entry name" value="GH-type_carb-bd"/>
</dbReference>
<dbReference type="AlphaFoldDB" id="A0A8J2VJJ8"/>
<dbReference type="EC" id="5.1.3.3" evidence="4 8"/>
<comment type="catalytic activity">
    <reaction evidence="1 8">
        <text>alpha-D-glucose = beta-D-glucose</text>
        <dbReference type="Rhea" id="RHEA:10264"/>
        <dbReference type="ChEBI" id="CHEBI:15903"/>
        <dbReference type="ChEBI" id="CHEBI:17925"/>
        <dbReference type="EC" id="5.1.3.3"/>
    </reaction>
</comment>
<dbReference type="PIRSF" id="PIRSF005096">
    <property type="entry name" value="GALM"/>
    <property type="match status" value="1"/>
</dbReference>
<feature type="binding site" evidence="10">
    <location>
        <position position="252"/>
    </location>
    <ligand>
        <name>beta-D-galactose</name>
        <dbReference type="ChEBI" id="CHEBI:27667"/>
    </ligand>
</feature>
<feature type="binding site" evidence="11">
    <location>
        <begin position="179"/>
        <end position="181"/>
    </location>
    <ligand>
        <name>beta-D-galactose</name>
        <dbReference type="ChEBI" id="CHEBI:27667"/>
    </ligand>
</feature>
<dbReference type="GO" id="GO:0005737">
    <property type="term" value="C:cytoplasm"/>
    <property type="evidence" value="ECO:0007669"/>
    <property type="project" value="TreeGrafter"/>
</dbReference>
<sequence>MKVLQEEFGQVDGKQVYQYTLVNEQGMRLSCLDYGCIITELFAPDREGNFENVVLGFDSIEDYLTHSPYFGAIVGRVAGRIAESEFELNGRRFALPKNEGQNHLHGGPRGFSHVIWDAAIIEGENESGIQFSYVSPDGEEGYPGTLQVKVTYTLNQANQLKIRYHATTDQTTLVNLTNHSYFNLSGDLKRNVLEHTLTMDSKQFFELDEALLPTGKLLNVEGTPFDFRSGRKIADGITSSHPQNVLVGQGYDHPFLLNKQQSQEMVLSDPESGRQLIVATEEPSVVLYTSNTMEDTFKIRGTQSGKYMGVCLETQGPPDAIHHPNFKQCTLEAGQVYQTETTYTFNGVK</sequence>
<accession>A0A8J2VJJ8</accession>
<evidence type="ECO:0000256" key="6">
    <source>
        <dbReference type="ARBA" id="ARBA00023235"/>
    </source>
</evidence>
<keyword evidence="13" id="KW-1185">Reference proteome</keyword>
<dbReference type="InterPro" id="IPR018052">
    <property type="entry name" value="Ald1_epimerase_CS"/>
</dbReference>
<evidence type="ECO:0000256" key="7">
    <source>
        <dbReference type="ARBA" id="ARBA00023277"/>
    </source>
</evidence>
<dbReference type="GO" id="GO:0006006">
    <property type="term" value="P:glucose metabolic process"/>
    <property type="evidence" value="ECO:0007669"/>
    <property type="project" value="TreeGrafter"/>
</dbReference>
<dbReference type="PANTHER" id="PTHR10091">
    <property type="entry name" value="ALDOSE-1-EPIMERASE"/>
    <property type="match status" value="1"/>
</dbReference>
<dbReference type="RefSeq" id="WP_188687679.1">
    <property type="nucleotide sequence ID" value="NZ_BMIR01000001.1"/>
</dbReference>
<dbReference type="GO" id="GO:0033499">
    <property type="term" value="P:galactose catabolic process via UDP-galactose, Leloir pathway"/>
    <property type="evidence" value="ECO:0007669"/>
    <property type="project" value="TreeGrafter"/>
</dbReference>
<proteinExistence type="inferred from homology"/>
<dbReference type="GO" id="GO:0030246">
    <property type="term" value="F:carbohydrate binding"/>
    <property type="evidence" value="ECO:0007669"/>
    <property type="project" value="InterPro"/>
</dbReference>
<evidence type="ECO:0000256" key="11">
    <source>
        <dbReference type="PIRSR" id="PIRSR005096-3"/>
    </source>
</evidence>
<protein>
    <recommendedName>
        <fullName evidence="5 8">Aldose 1-epimerase</fullName>
        <ecNumber evidence="4 8">5.1.3.3</ecNumber>
    </recommendedName>
</protein>
<evidence type="ECO:0000256" key="4">
    <source>
        <dbReference type="ARBA" id="ARBA00013185"/>
    </source>
</evidence>
<gene>
    <name evidence="12" type="ORF">GCM10011391_00410</name>
</gene>
<dbReference type="Pfam" id="PF01263">
    <property type="entry name" value="Aldose_epim"/>
    <property type="match status" value="1"/>
</dbReference>
<feature type="active site" description="Proton acceptor" evidence="9">
    <location>
        <position position="313"/>
    </location>
</feature>
<dbReference type="Proteomes" id="UP000628775">
    <property type="component" value="Unassembled WGS sequence"/>
</dbReference>
<organism evidence="12 13">
    <name type="scientific">Pullulanibacillus camelliae</name>
    <dbReference type="NCBI Taxonomy" id="1707096"/>
    <lineage>
        <taxon>Bacteria</taxon>
        <taxon>Bacillati</taxon>
        <taxon>Bacillota</taxon>
        <taxon>Bacilli</taxon>
        <taxon>Bacillales</taxon>
        <taxon>Sporolactobacillaceae</taxon>
        <taxon>Pullulanibacillus</taxon>
    </lineage>
</organism>
<evidence type="ECO:0000256" key="2">
    <source>
        <dbReference type="ARBA" id="ARBA00005028"/>
    </source>
</evidence>
<dbReference type="InterPro" id="IPR008183">
    <property type="entry name" value="Aldose_1/G6P_1-epimerase"/>
</dbReference>
<reference evidence="12" key="2">
    <citation type="submission" date="2020-09" db="EMBL/GenBank/DDBJ databases">
        <authorList>
            <person name="Sun Q."/>
            <person name="Zhou Y."/>
        </authorList>
    </citation>
    <scope>NUCLEOTIDE SEQUENCE</scope>
    <source>
        <strain evidence="12">CGMCC 1.15371</strain>
    </source>
</reference>
<reference evidence="12" key="1">
    <citation type="journal article" date="2014" name="Int. J. Syst. Evol. Microbiol.">
        <title>Complete genome sequence of Corynebacterium casei LMG S-19264T (=DSM 44701T), isolated from a smear-ripened cheese.</title>
        <authorList>
            <consortium name="US DOE Joint Genome Institute (JGI-PGF)"/>
            <person name="Walter F."/>
            <person name="Albersmeier A."/>
            <person name="Kalinowski J."/>
            <person name="Ruckert C."/>
        </authorList>
    </citation>
    <scope>NUCLEOTIDE SEQUENCE</scope>
    <source>
        <strain evidence="12">CGMCC 1.15371</strain>
    </source>
</reference>
<evidence type="ECO:0000256" key="5">
    <source>
        <dbReference type="ARBA" id="ARBA00014165"/>
    </source>
</evidence>
<comment type="pathway">
    <text evidence="2 8">Carbohydrate metabolism; hexose metabolism.</text>
</comment>
<dbReference type="GO" id="GO:0004034">
    <property type="term" value="F:aldose 1-epimerase activity"/>
    <property type="evidence" value="ECO:0007669"/>
    <property type="project" value="UniProtKB-EC"/>
</dbReference>
<dbReference type="SUPFAM" id="SSF74650">
    <property type="entry name" value="Galactose mutarotase-like"/>
    <property type="match status" value="1"/>
</dbReference>
<evidence type="ECO:0000256" key="1">
    <source>
        <dbReference type="ARBA" id="ARBA00001614"/>
    </source>
</evidence>
<dbReference type="InterPro" id="IPR047215">
    <property type="entry name" value="Galactose_mutarotase-like"/>
</dbReference>
<evidence type="ECO:0000313" key="13">
    <source>
        <dbReference type="Proteomes" id="UP000628775"/>
    </source>
</evidence>
<dbReference type="UniPathway" id="UPA00242"/>
<dbReference type="CDD" id="cd09019">
    <property type="entry name" value="galactose_mutarotase_like"/>
    <property type="match status" value="1"/>
</dbReference>
<keyword evidence="7 8" id="KW-0119">Carbohydrate metabolism</keyword>
<name>A0A8J2VJJ8_9BACL</name>
<comment type="caution">
    <text evidence="12">The sequence shown here is derived from an EMBL/GenBank/DDBJ whole genome shotgun (WGS) entry which is preliminary data.</text>
</comment>
<evidence type="ECO:0000256" key="9">
    <source>
        <dbReference type="PIRSR" id="PIRSR005096-1"/>
    </source>
</evidence>
<dbReference type="PROSITE" id="PS00545">
    <property type="entry name" value="ALDOSE_1_EPIMERASE"/>
    <property type="match status" value="1"/>
</dbReference>
<evidence type="ECO:0000256" key="10">
    <source>
        <dbReference type="PIRSR" id="PIRSR005096-2"/>
    </source>
</evidence>
<comment type="similarity">
    <text evidence="3 8">Belongs to the aldose epimerase family.</text>
</comment>
<evidence type="ECO:0000256" key="3">
    <source>
        <dbReference type="ARBA" id="ARBA00006206"/>
    </source>
</evidence>
<dbReference type="InterPro" id="IPR015443">
    <property type="entry name" value="Aldose_1-epimerase"/>
</dbReference>
<dbReference type="InterPro" id="IPR011013">
    <property type="entry name" value="Gal_mutarotase_sf_dom"/>
</dbReference>
<dbReference type="EMBL" id="BMIR01000001">
    <property type="protein sequence ID" value="GGE25959.1"/>
    <property type="molecule type" value="Genomic_DNA"/>
</dbReference>
<feature type="active site" description="Proton donor" evidence="9">
    <location>
        <position position="179"/>
    </location>
</feature>
<dbReference type="Gene3D" id="2.70.98.10">
    <property type="match status" value="1"/>
</dbReference>